<name>A0ABW5NK57_9SPHI</name>
<feature type="signal peptide" evidence="7">
    <location>
        <begin position="1"/>
        <end position="24"/>
    </location>
</feature>
<keyword evidence="4 5" id="KW-0326">Glycosidase</keyword>
<keyword evidence="10" id="KW-1185">Reference proteome</keyword>
<proteinExistence type="inferred from homology"/>
<dbReference type="InterPro" id="IPR050314">
    <property type="entry name" value="Glycosyl_Hydrlase_18"/>
</dbReference>
<dbReference type="RefSeq" id="WP_380869553.1">
    <property type="nucleotide sequence ID" value="NZ_JBHUMA010000006.1"/>
</dbReference>
<evidence type="ECO:0000256" key="7">
    <source>
        <dbReference type="SAM" id="SignalP"/>
    </source>
</evidence>
<keyword evidence="7" id="KW-0732">Signal</keyword>
<dbReference type="EMBL" id="JBHUMA010000006">
    <property type="protein sequence ID" value="MFD2599427.1"/>
    <property type="molecule type" value="Genomic_DNA"/>
</dbReference>
<evidence type="ECO:0000256" key="6">
    <source>
        <dbReference type="RuleBase" id="RU004453"/>
    </source>
</evidence>
<evidence type="ECO:0000256" key="3">
    <source>
        <dbReference type="ARBA" id="ARBA00022801"/>
    </source>
</evidence>
<comment type="similarity">
    <text evidence="6">Belongs to the glycosyl hydrolase 18 family.</text>
</comment>
<comment type="caution">
    <text evidence="9">The sequence shown here is derived from an EMBL/GenBank/DDBJ whole genome shotgun (WGS) entry which is preliminary data.</text>
</comment>
<dbReference type="InterPro" id="IPR001579">
    <property type="entry name" value="Glyco_hydro_18_chit_AS"/>
</dbReference>
<dbReference type="Gene3D" id="3.20.20.80">
    <property type="entry name" value="Glycosidases"/>
    <property type="match status" value="1"/>
</dbReference>
<evidence type="ECO:0000313" key="10">
    <source>
        <dbReference type="Proteomes" id="UP001597393"/>
    </source>
</evidence>
<keyword evidence="3 5" id="KW-0378">Hydrolase</keyword>
<dbReference type="InterPro" id="IPR017853">
    <property type="entry name" value="GH"/>
</dbReference>
<dbReference type="Proteomes" id="UP001597393">
    <property type="component" value="Unassembled WGS sequence"/>
</dbReference>
<dbReference type="EC" id="3.2.1.14" evidence="2"/>
<reference evidence="10" key="1">
    <citation type="journal article" date="2019" name="Int. J. Syst. Evol. Microbiol.">
        <title>The Global Catalogue of Microorganisms (GCM) 10K type strain sequencing project: providing services to taxonomists for standard genome sequencing and annotation.</title>
        <authorList>
            <consortium name="The Broad Institute Genomics Platform"/>
            <consortium name="The Broad Institute Genome Sequencing Center for Infectious Disease"/>
            <person name="Wu L."/>
            <person name="Ma J."/>
        </authorList>
    </citation>
    <scope>NUCLEOTIDE SEQUENCE [LARGE SCALE GENOMIC DNA]</scope>
    <source>
        <strain evidence="10">KCTC 42248</strain>
    </source>
</reference>
<dbReference type="PROSITE" id="PS51910">
    <property type="entry name" value="GH18_2"/>
    <property type="match status" value="1"/>
</dbReference>
<feature type="chain" id="PRO_5045183232" description="chitinase" evidence="7">
    <location>
        <begin position="25"/>
        <end position="342"/>
    </location>
</feature>
<dbReference type="GO" id="GO:0016787">
    <property type="term" value="F:hydrolase activity"/>
    <property type="evidence" value="ECO:0007669"/>
    <property type="project" value="UniProtKB-KW"/>
</dbReference>
<dbReference type="InterPro" id="IPR001223">
    <property type="entry name" value="Glyco_hydro18_cat"/>
</dbReference>
<accession>A0ABW5NK57</accession>
<protein>
    <recommendedName>
        <fullName evidence="2">chitinase</fullName>
        <ecNumber evidence="2">3.2.1.14</ecNumber>
    </recommendedName>
</protein>
<evidence type="ECO:0000256" key="5">
    <source>
        <dbReference type="RuleBase" id="RU000489"/>
    </source>
</evidence>
<comment type="catalytic activity">
    <reaction evidence="1">
        <text>Random endo-hydrolysis of N-acetyl-beta-D-glucosaminide (1-&gt;4)-beta-linkages in chitin and chitodextrins.</text>
        <dbReference type="EC" id="3.2.1.14"/>
    </reaction>
</comment>
<gene>
    <name evidence="9" type="ORF">ACFSQ3_10735</name>
</gene>
<dbReference type="SMART" id="SM00636">
    <property type="entry name" value="Glyco_18"/>
    <property type="match status" value="1"/>
</dbReference>
<dbReference type="PROSITE" id="PS51257">
    <property type="entry name" value="PROKAR_LIPOPROTEIN"/>
    <property type="match status" value="1"/>
</dbReference>
<dbReference type="PANTHER" id="PTHR11177">
    <property type="entry name" value="CHITINASE"/>
    <property type="match status" value="1"/>
</dbReference>
<evidence type="ECO:0000259" key="8">
    <source>
        <dbReference type="PROSITE" id="PS51910"/>
    </source>
</evidence>
<dbReference type="SUPFAM" id="SSF51445">
    <property type="entry name" value="(Trans)glycosidases"/>
    <property type="match status" value="1"/>
</dbReference>
<dbReference type="PANTHER" id="PTHR11177:SF317">
    <property type="entry name" value="CHITINASE 12-RELATED"/>
    <property type="match status" value="1"/>
</dbReference>
<dbReference type="PROSITE" id="PS01095">
    <property type="entry name" value="GH18_1"/>
    <property type="match status" value="1"/>
</dbReference>
<dbReference type="Gene3D" id="3.40.5.30">
    <property type="entry name" value="(Trans)glycosidases - domain 2"/>
    <property type="match status" value="1"/>
</dbReference>
<dbReference type="InterPro" id="IPR011583">
    <property type="entry name" value="Chitinase_II/V-like_cat"/>
</dbReference>
<evidence type="ECO:0000256" key="1">
    <source>
        <dbReference type="ARBA" id="ARBA00000822"/>
    </source>
</evidence>
<evidence type="ECO:0000256" key="2">
    <source>
        <dbReference type="ARBA" id="ARBA00012729"/>
    </source>
</evidence>
<evidence type="ECO:0000313" key="9">
    <source>
        <dbReference type="EMBL" id="MFD2599427.1"/>
    </source>
</evidence>
<feature type="domain" description="GH18" evidence="8">
    <location>
        <begin position="45"/>
        <end position="342"/>
    </location>
</feature>
<dbReference type="Pfam" id="PF00704">
    <property type="entry name" value="Glyco_hydro_18"/>
    <property type="match status" value="1"/>
</dbReference>
<evidence type="ECO:0000256" key="4">
    <source>
        <dbReference type="ARBA" id="ARBA00023295"/>
    </source>
</evidence>
<sequence>MKIIKSFCVIATIGLISSCSKSTASDQLSKAEGTNARNAAQASGKVVFGYVPSWGNVQQIMDNTDLNILTHINIAFFSPNNSGQMMANGQPVCSDANSTEINYIVTKAHQNGLKVLASLAGGKVPNCSGNMVTLLQPGNRANLIAKIVAFANHYNLDGIDVDIEGANLTAIKNAGNYVPFIQELRAALNPLGKLVTAASAPYTSGMIPPAAFAHLDFVHIMSYDNNWEGSGNHSTYADALVHIKRFLDNGCPASKLTLGLPFYGYQGNVGTGTYTAFKDIVAAHPAASHVDTYAGYKYNGVTAIEAKTRYAKQHIAGVMIWEISQDATGQASLLQAIGREID</sequence>
<organism evidence="9 10">
    <name type="scientific">Sphingobacterium corticis</name>
    <dbReference type="NCBI Taxonomy" id="1812823"/>
    <lineage>
        <taxon>Bacteria</taxon>
        <taxon>Pseudomonadati</taxon>
        <taxon>Bacteroidota</taxon>
        <taxon>Sphingobacteriia</taxon>
        <taxon>Sphingobacteriales</taxon>
        <taxon>Sphingobacteriaceae</taxon>
        <taxon>Sphingobacterium</taxon>
    </lineage>
</organism>